<dbReference type="EMBL" id="MUMY01000007">
    <property type="protein sequence ID" value="ONM48974.1"/>
    <property type="molecule type" value="Genomic_DNA"/>
</dbReference>
<feature type="region of interest" description="Disordered" evidence="1">
    <location>
        <begin position="438"/>
        <end position="460"/>
    </location>
</feature>
<dbReference type="RefSeq" id="WP_077116454.1">
    <property type="nucleotide sequence ID" value="NZ_LOKT01000005.1"/>
</dbReference>
<keyword evidence="4" id="KW-1185">Reference proteome</keyword>
<organism evidence="3 4">
    <name type="scientific">Nocardia donostiensis</name>
    <dbReference type="NCBI Taxonomy" id="1538463"/>
    <lineage>
        <taxon>Bacteria</taxon>
        <taxon>Bacillati</taxon>
        <taxon>Actinomycetota</taxon>
        <taxon>Actinomycetes</taxon>
        <taxon>Mycobacteriales</taxon>
        <taxon>Nocardiaceae</taxon>
        <taxon>Nocardia</taxon>
    </lineage>
</organism>
<dbReference type="InterPro" id="IPR003959">
    <property type="entry name" value="ATPase_AAA_core"/>
</dbReference>
<protein>
    <recommendedName>
        <fullName evidence="2">ATPase AAA-type core domain-containing protein</fullName>
    </recommendedName>
</protein>
<dbReference type="AlphaFoldDB" id="A0A1W0AZE4"/>
<gene>
    <name evidence="3" type="ORF">B0T46_10545</name>
</gene>
<comment type="caution">
    <text evidence="3">The sequence shown here is derived from an EMBL/GenBank/DDBJ whole genome shotgun (WGS) entry which is preliminary data.</text>
</comment>
<feature type="domain" description="ATPase AAA-type core" evidence="2">
    <location>
        <begin position="46"/>
        <end position="364"/>
    </location>
</feature>
<proteinExistence type="predicted"/>
<dbReference type="STRING" id="1538463.B0T36_09495"/>
<evidence type="ECO:0000256" key="1">
    <source>
        <dbReference type="SAM" id="MobiDB-lite"/>
    </source>
</evidence>
<accession>A0A1W0AZE4</accession>
<dbReference type="PANTHER" id="PTHR40396:SF1">
    <property type="entry name" value="ATPASE AAA-TYPE CORE DOMAIN-CONTAINING PROTEIN"/>
    <property type="match status" value="1"/>
</dbReference>
<reference evidence="3 4" key="1">
    <citation type="journal article" date="2016" name="Antonie Van Leeuwenhoek">
        <title>Nocardia donostiensis sp. nov., isolated from human respiratory specimens.</title>
        <authorList>
            <person name="Ercibengoa M."/>
            <person name="Bell M."/>
            <person name="Marimon J.M."/>
            <person name="Humrighouse B."/>
            <person name="Klenk H.P."/>
            <person name="Potter G."/>
            <person name="Perez-Trallero E."/>
        </authorList>
    </citation>
    <scope>NUCLEOTIDE SEQUENCE [LARGE SCALE GENOMIC DNA]</scope>
    <source>
        <strain evidence="3 4">X1655</strain>
    </source>
</reference>
<evidence type="ECO:0000313" key="4">
    <source>
        <dbReference type="Proteomes" id="UP000188836"/>
    </source>
</evidence>
<dbReference type="OrthoDB" id="9809324at2"/>
<name>A0A1W0AZE4_9NOCA</name>
<dbReference type="Gene3D" id="3.40.50.300">
    <property type="entry name" value="P-loop containing nucleotide triphosphate hydrolases"/>
    <property type="match status" value="1"/>
</dbReference>
<dbReference type="InterPro" id="IPR027417">
    <property type="entry name" value="P-loop_NTPase"/>
</dbReference>
<evidence type="ECO:0000313" key="3">
    <source>
        <dbReference type="EMBL" id="ONM48974.1"/>
    </source>
</evidence>
<dbReference type="Proteomes" id="UP000188836">
    <property type="component" value="Unassembled WGS sequence"/>
</dbReference>
<dbReference type="Pfam" id="PF13304">
    <property type="entry name" value="AAA_21"/>
    <property type="match status" value="1"/>
</dbReference>
<dbReference type="GO" id="GO:0005524">
    <property type="term" value="F:ATP binding"/>
    <property type="evidence" value="ECO:0007669"/>
    <property type="project" value="InterPro"/>
</dbReference>
<dbReference type="GO" id="GO:0016887">
    <property type="term" value="F:ATP hydrolysis activity"/>
    <property type="evidence" value="ECO:0007669"/>
    <property type="project" value="InterPro"/>
</dbReference>
<dbReference type="PANTHER" id="PTHR40396">
    <property type="entry name" value="ATPASE-LIKE PROTEIN"/>
    <property type="match status" value="1"/>
</dbReference>
<sequence>MLLRFRVQNHASLRDEQELSLVAQDRQERRAEAVVPGAGELVTVPVAVVYGPNASGKSNVIDALRWMRGAVLASYQRWDPSGGVPRRPFLFRRDPEAHPTEFQVDFVIDRTRYEFGFSIDDEKILGEWLSYFPEGRARRLYERNADCTVTFGRWLTGRRKTIADSLRPNSLFISVAAAQGHQQLSRIFRWFRFGLTGADDADYRQRLDHTLHLISSDKHDYESKAVVALLAFADLGAAEFAARETEETDAKEFRKIQHVLRETLGENRIVIESSRYKDIEVVHRTAEGEFALPLGMESSGTRTWIGLLGVAVSALVRGAVLCVDELDARLHPHLVDAFVGLFVSPEVNKYGAQLIFSSHDVTLLGRNARTELFRDQIWLTEKDPDTLATRLFPLTEFRVRETDNFEPRYLVGKYGAVPYLDEDVPRFFGRLFEREDVNEGETASATTREASGEEPLSHLL</sequence>
<evidence type="ECO:0000259" key="2">
    <source>
        <dbReference type="Pfam" id="PF13304"/>
    </source>
</evidence>
<dbReference type="SUPFAM" id="SSF52540">
    <property type="entry name" value="P-loop containing nucleoside triphosphate hydrolases"/>
    <property type="match status" value="1"/>
</dbReference>